<keyword evidence="2" id="KW-0472">Membrane</keyword>
<evidence type="ECO:0000256" key="2">
    <source>
        <dbReference type="SAM" id="Phobius"/>
    </source>
</evidence>
<evidence type="ECO:0000313" key="4">
    <source>
        <dbReference type="Proteomes" id="UP000318422"/>
    </source>
</evidence>
<reference evidence="3 4" key="1">
    <citation type="submission" date="2019-06" db="EMBL/GenBank/DDBJ databases">
        <title>Whole genome shotgun sequence of Zoogloea ramigera NBRC 15342.</title>
        <authorList>
            <person name="Hosoyama A."/>
            <person name="Uohara A."/>
            <person name="Ohji S."/>
            <person name="Ichikawa N."/>
        </authorList>
    </citation>
    <scope>NUCLEOTIDE SEQUENCE [LARGE SCALE GENOMIC DNA]</scope>
    <source>
        <strain evidence="3 4">NBRC 15342</strain>
    </source>
</reference>
<sequence length="128" mass="14175">MSEKNLRDMMMPPEDRRTPTSPHDADPVLSRARRSDKDWRPTRYEAWSTLAPLLTAGLTLLLAKATGISGGFGGIIIFNEWVAAGLILLAVTILNFIIMTITWAPRVYGVKGFLGVMLLWILLANLGH</sequence>
<comment type="caution">
    <text evidence="3">The sequence shown here is derived from an EMBL/GenBank/DDBJ whole genome shotgun (WGS) entry which is preliminary data.</text>
</comment>
<dbReference type="AlphaFoldDB" id="A0A4Y4CWG9"/>
<feature type="region of interest" description="Disordered" evidence="1">
    <location>
        <begin position="1"/>
        <end position="37"/>
    </location>
</feature>
<feature type="transmembrane region" description="Helical" evidence="2">
    <location>
        <begin position="110"/>
        <end position="127"/>
    </location>
</feature>
<organism evidence="3 4">
    <name type="scientific">Zoogloea ramigera</name>
    <dbReference type="NCBI Taxonomy" id="350"/>
    <lineage>
        <taxon>Bacteria</taxon>
        <taxon>Pseudomonadati</taxon>
        <taxon>Pseudomonadota</taxon>
        <taxon>Betaproteobacteria</taxon>
        <taxon>Rhodocyclales</taxon>
        <taxon>Zoogloeaceae</taxon>
        <taxon>Zoogloea</taxon>
    </lineage>
</organism>
<dbReference type="Proteomes" id="UP000318422">
    <property type="component" value="Unassembled WGS sequence"/>
</dbReference>
<protein>
    <submittedName>
        <fullName evidence="3">Uncharacterized protein</fullName>
    </submittedName>
</protein>
<evidence type="ECO:0000256" key="1">
    <source>
        <dbReference type="SAM" id="MobiDB-lite"/>
    </source>
</evidence>
<dbReference type="RefSeq" id="WP_141352104.1">
    <property type="nucleotide sequence ID" value="NZ_BJNV01000035.1"/>
</dbReference>
<feature type="transmembrane region" description="Helical" evidence="2">
    <location>
        <begin position="44"/>
        <end position="63"/>
    </location>
</feature>
<keyword evidence="2" id="KW-1133">Transmembrane helix</keyword>
<feature type="compositionally biased region" description="Basic and acidic residues" evidence="1">
    <location>
        <begin position="1"/>
        <end position="26"/>
    </location>
</feature>
<evidence type="ECO:0000313" key="3">
    <source>
        <dbReference type="EMBL" id="GEC96109.1"/>
    </source>
</evidence>
<accession>A0A4Y4CWG9</accession>
<keyword evidence="2" id="KW-0812">Transmembrane</keyword>
<name>A0A4Y4CWG9_ZOORA</name>
<dbReference type="EMBL" id="BJNV01000035">
    <property type="protein sequence ID" value="GEC96109.1"/>
    <property type="molecule type" value="Genomic_DNA"/>
</dbReference>
<feature type="transmembrane region" description="Helical" evidence="2">
    <location>
        <begin position="75"/>
        <end position="98"/>
    </location>
</feature>
<proteinExistence type="predicted"/>
<keyword evidence="4" id="KW-1185">Reference proteome</keyword>
<gene>
    <name evidence="3" type="ORF">ZRA01_21820</name>
</gene>